<feature type="transmembrane region" description="Helical" evidence="1">
    <location>
        <begin position="140"/>
        <end position="157"/>
    </location>
</feature>
<name>A0ABX2IKC2_9RHOB</name>
<keyword evidence="1" id="KW-0472">Membrane</keyword>
<evidence type="ECO:0000256" key="1">
    <source>
        <dbReference type="SAM" id="Phobius"/>
    </source>
</evidence>
<evidence type="ECO:0008006" key="4">
    <source>
        <dbReference type="Google" id="ProtNLM"/>
    </source>
</evidence>
<protein>
    <recommendedName>
        <fullName evidence="4">Glycerophosphoryl diester phosphodiesterase membrane domain-containing protein</fullName>
    </recommendedName>
</protein>
<reference evidence="2 3" key="1">
    <citation type="submission" date="2020-06" db="EMBL/GenBank/DDBJ databases">
        <title>Sulfitobacter algicola sp. nov., isolated from green algae.</title>
        <authorList>
            <person name="Wang C."/>
        </authorList>
    </citation>
    <scope>NUCLEOTIDE SEQUENCE [LARGE SCALE GENOMIC DNA]</scope>
    <source>
        <strain evidence="2 3">1151</strain>
    </source>
</reference>
<keyword evidence="3" id="KW-1185">Reference proteome</keyword>
<dbReference type="EMBL" id="JABUFE010000001">
    <property type="protein sequence ID" value="NSX53298.1"/>
    <property type="molecule type" value="Genomic_DNA"/>
</dbReference>
<evidence type="ECO:0000313" key="3">
    <source>
        <dbReference type="Proteomes" id="UP000777935"/>
    </source>
</evidence>
<evidence type="ECO:0000313" key="2">
    <source>
        <dbReference type="EMBL" id="NSX53298.1"/>
    </source>
</evidence>
<feature type="transmembrane region" description="Helical" evidence="1">
    <location>
        <begin position="113"/>
        <end position="134"/>
    </location>
</feature>
<dbReference type="Proteomes" id="UP000777935">
    <property type="component" value="Unassembled WGS sequence"/>
</dbReference>
<comment type="caution">
    <text evidence="2">The sequence shown here is derived from an EMBL/GenBank/DDBJ whole genome shotgun (WGS) entry which is preliminary data.</text>
</comment>
<dbReference type="RefSeq" id="WP_174134422.1">
    <property type="nucleotide sequence ID" value="NZ_JABUFE010000001.1"/>
</dbReference>
<feature type="transmembrane region" description="Helical" evidence="1">
    <location>
        <begin position="28"/>
        <end position="49"/>
    </location>
</feature>
<organism evidence="2 3">
    <name type="scientific">Parasulfitobacter algicola</name>
    <dbReference type="NCBI Taxonomy" id="2614809"/>
    <lineage>
        <taxon>Bacteria</taxon>
        <taxon>Pseudomonadati</taxon>
        <taxon>Pseudomonadota</taxon>
        <taxon>Alphaproteobacteria</taxon>
        <taxon>Rhodobacterales</taxon>
        <taxon>Roseobacteraceae</taxon>
        <taxon>Parasulfitobacter</taxon>
    </lineage>
</organism>
<sequence length="270" mass="29541">MSDIYIEKEPFGVGAVLSESFSILFRKFFPIFVIGFLLSCISMMSHFVIAGKEIALGLNPDLSAIYGGYAILAFIIQQIMLSYCIAIIVQLAYDLRSNTPLRYTHYSKTAFRYLLPLTILSTVVSLLGGFGLVLLIVPGIWIYAVWSVVTPAVIIEGKGFQGLARSAELTVSYRWPIIGLIMLAGLIVIICMAPLAYLSTYLIGLDFFAIDVLPSAASISNADIMLYIAINSLANALMYGFSGVVIAMIYIRLREIKDGIATNNVAEVFS</sequence>
<feature type="transmembrane region" description="Helical" evidence="1">
    <location>
        <begin position="224"/>
        <end position="251"/>
    </location>
</feature>
<keyword evidence="1" id="KW-1133">Transmembrane helix</keyword>
<feature type="transmembrane region" description="Helical" evidence="1">
    <location>
        <begin position="177"/>
        <end position="204"/>
    </location>
</feature>
<accession>A0ABX2IKC2</accession>
<proteinExistence type="predicted"/>
<keyword evidence="1" id="KW-0812">Transmembrane</keyword>
<gene>
    <name evidence="2" type="ORF">HRQ87_00615</name>
</gene>
<feature type="transmembrane region" description="Helical" evidence="1">
    <location>
        <begin position="69"/>
        <end position="93"/>
    </location>
</feature>